<dbReference type="Pfam" id="PF10551">
    <property type="entry name" value="MULE"/>
    <property type="match status" value="1"/>
</dbReference>
<evidence type="ECO:0000313" key="2">
    <source>
        <dbReference type="EMBL" id="KAA8525016.1"/>
    </source>
</evidence>
<dbReference type="Proteomes" id="UP000325577">
    <property type="component" value="Linkage Group LG4"/>
</dbReference>
<keyword evidence="3" id="KW-1185">Reference proteome</keyword>
<dbReference type="AlphaFoldDB" id="A0A5J5A4R0"/>
<evidence type="ECO:0000313" key="3">
    <source>
        <dbReference type="Proteomes" id="UP000325577"/>
    </source>
</evidence>
<name>A0A5J5A4R0_9ASTE</name>
<evidence type="ECO:0000259" key="1">
    <source>
        <dbReference type="Pfam" id="PF10551"/>
    </source>
</evidence>
<dbReference type="InterPro" id="IPR018289">
    <property type="entry name" value="MULE_transposase_dom"/>
</dbReference>
<dbReference type="PANTHER" id="PTHR31973">
    <property type="entry name" value="POLYPROTEIN, PUTATIVE-RELATED"/>
    <property type="match status" value="1"/>
</dbReference>
<dbReference type="OrthoDB" id="1888602at2759"/>
<reference evidence="2 3" key="1">
    <citation type="submission" date="2019-09" db="EMBL/GenBank/DDBJ databases">
        <title>A chromosome-level genome assembly of the Chinese tupelo Nyssa sinensis.</title>
        <authorList>
            <person name="Yang X."/>
            <person name="Kang M."/>
            <person name="Yang Y."/>
            <person name="Xiong H."/>
            <person name="Wang M."/>
            <person name="Zhang Z."/>
            <person name="Wang Z."/>
            <person name="Wu H."/>
            <person name="Ma T."/>
            <person name="Liu J."/>
            <person name="Xi Z."/>
        </authorList>
    </citation>
    <scope>NUCLEOTIDE SEQUENCE [LARGE SCALE GENOMIC DNA]</scope>
    <source>
        <strain evidence="2">J267</strain>
        <tissue evidence="2">Leaf</tissue>
    </source>
</reference>
<proteinExistence type="predicted"/>
<dbReference type="PANTHER" id="PTHR31973:SF187">
    <property type="entry name" value="MUTATOR TRANSPOSASE MUDRA PROTEIN"/>
    <property type="match status" value="1"/>
</dbReference>
<protein>
    <recommendedName>
        <fullName evidence="1">MULE transposase domain-containing protein</fullName>
    </recommendedName>
</protein>
<organism evidence="2 3">
    <name type="scientific">Nyssa sinensis</name>
    <dbReference type="NCBI Taxonomy" id="561372"/>
    <lineage>
        <taxon>Eukaryota</taxon>
        <taxon>Viridiplantae</taxon>
        <taxon>Streptophyta</taxon>
        <taxon>Embryophyta</taxon>
        <taxon>Tracheophyta</taxon>
        <taxon>Spermatophyta</taxon>
        <taxon>Magnoliopsida</taxon>
        <taxon>eudicotyledons</taxon>
        <taxon>Gunneridae</taxon>
        <taxon>Pentapetalae</taxon>
        <taxon>asterids</taxon>
        <taxon>Cornales</taxon>
        <taxon>Nyssaceae</taxon>
        <taxon>Nyssa</taxon>
    </lineage>
</organism>
<dbReference type="EMBL" id="CM018047">
    <property type="protein sequence ID" value="KAA8525016.1"/>
    <property type="molecule type" value="Genomic_DNA"/>
</dbReference>
<sequence length="276" mass="30779">MSLDAIEAELQEKFGVEAERMQLYRARRKALDEIEGSYGKSYSMLRMYANEIRKSNPGSVAVIECDRMHPNVDPTFKRMFIAFKGLVKGFKLGCRPLIGIDGCRLKGPYGGVLLSVVALDRNNGLLPVAFVVVESEGRESWAFFLNNLSTIIGSYASNRLWAFMSDKEWEISAIPCKNATAAIAYKRGNFEDYYDVAFMKETYLATHSGMIHLIVDEKMWTAIDGDLIQPPPLRRLPGSSVSESCIWISLQINGGIDCCSSVCSEHYLPCLESGSL</sequence>
<feature type="domain" description="MULE transposase" evidence="1">
    <location>
        <begin position="98"/>
        <end position="170"/>
    </location>
</feature>
<accession>A0A5J5A4R0</accession>
<gene>
    <name evidence="2" type="ORF">F0562_011346</name>
</gene>